<protein>
    <recommendedName>
        <fullName evidence="4">Hyaluronan/mRNA-binding protein domain-containing protein</fullName>
    </recommendedName>
</protein>
<reference evidence="2 3" key="1">
    <citation type="journal article" date="2018" name="Genome Biol. Evol.">
        <title>Multiple Roots of Fruiting Body Formation in Amoebozoa.</title>
        <authorList>
            <person name="Hillmann F."/>
            <person name="Forbes G."/>
            <person name="Novohradska S."/>
            <person name="Ferling I."/>
            <person name="Riege K."/>
            <person name="Groth M."/>
            <person name="Westermann M."/>
            <person name="Marz M."/>
            <person name="Spaller T."/>
            <person name="Winckler T."/>
            <person name="Schaap P."/>
            <person name="Glockner G."/>
        </authorList>
    </citation>
    <scope>NUCLEOTIDE SEQUENCE [LARGE SCALE GENOMIC DNA]</scope>
    <source>
        <strain evidence="2 3">Jena</strain>
    </source>
</reference>
<dbReference type="InParanoid" id="A0A2P6NTU3"/>
<accession>A0A2P6NTU3</accession>
<sequence length="103" mass="11794">MARDLISIDRPITSRADKYKPTQQQQQRNNMPGGQREFDRHESGTGTRGLPKKDGLKGWGKEGEEDPVKTSRNDPNYAEEGEQHISANEIEKKSMEALEKQRR</sequence>
<dbReference type="AlphaFoldDB" id="A0A2P6NTU3"/>
<evidence type="ECO:0000256" key="1">
    <source>
        <dbReference type="SAM" id="MobiDB-lite"/>
    </source>
</evidence>
<feature type="compositionally biased region" description="Basic and acidic residues" evidence="1">
    <location>
        <begin position="51"/>
        <end position="72"/>
    </location>
</feature>
<feature type="region of interest" description="Disordered" evidence="1">
    <location>
        <begin position="1"/>
        <end position="103"/>
    </location>
</feature>
<comment type="caution">
    <text evidence="2">The sequence shown here is derived from an EMBL/GenBank/DDBJ whole genome shotgun (WGS) entry which is preliminary data.</text>
</comment>
<dbReference type="Proteomes" id="UP000241769">
    <property type="component" value="Unassembled WGS sequence"/>
</dbReference>
<proteinExistence type="predicted"/>
<feature type="compositionally biased region" description="Basic and acidic residues" evidence="1">
    <location>
        <begin position="89"/>
        <end position="103"/>
    </location>
</feature>
<gene>
    <name evidence="2" type="ORF">PROFUN_00600</name>
</gene>
<evidence type="ECO:0000313" key="2">
    <source>
        <dbReference type="EMBL" id="PRP87389.1"/>
    </source>
</evidence>
<organism evidence="2 3">
    <name type="scientific">Planoprotostelium fungivorum</name>
    <dbReference type="NCBI Taxonomy" id="1890364"/>
    <lineage>
        <taxon>Eukaryota</taxon>
        <taxon>Amoebozoa</taxon>
        <taxon>Evosea</taxon>
        <taxon>Variosea</taxon>
        <taxon>Cavosteliida</taxon>
        <taxon>Cavosteliaceae</taxon>
        <taxon>Planoprotostelium</taxon>
    </lineage>
</organism>
<name>A0A2P6NTU3_9EUKA</name>
<feature type="compositionally biased region" description="Polar residues" evidence="1">
    <location>
        <begin position="21"/>
        <end position="32"/>
    </location>
</feature>
<evidence type="ECO:0000313" key="3">
    <source>
        <dbReference type="Proteomes" id="UP000241769"/>
    </source>
</evidence>
<evidence type="ECO:0008006" key="4">
    <source>
        <dbReference type="Google" id="ProtNLM"/>
    </source>
</evidence>
<dbReference type="EMBL" id="MDYQ01000020">
    <property type="protein sequence ID" value="PRP87389.1"/>
    <property type="molecule type" value="Genomic_DNA"/>
</dbReference>
<keyword evidence="3" id="KW-1185">Reference proteome</keyword>